<feature type="signal peptide" evidence="2">
    <location>
        <begin position="1"/>
        <end position="44"/>
    </location>
</feature>
<evidence type="ECO:0000256" key="1">
    <source>
        <dbReference type="PROSITE-ProRule" id="PRU00339"/>
    </source>
</evidence>
<dbReference type="InterPro" id="IPR019734">
    <property type="entry name" value="TPR_rpt"/>
</dbReference>
<keyword evidence="4" id="KW-1185">Reference proteome</keyword>
<dbReference type="PROSITE" id="PS50005">
    <property type="entry name" value="TPR"/>
    <property type="match status" value="1"/>
</dbReference>
<sequence length="226" mass="25281">MITSNLFDLRRWRANMSAMRFFALTSAALPLALMLLTSSFPAAAAEKSAAATKKDVIVEQADANNSPKQHLDQLFSQLKRERDPEKASGIANEIRMEWNDSGSATVNLLMQWADKAIEEKRNPAALDFLDEAIALKPDYAESWNRRATLNFVMGNYRKSMSDIERVLDLEPRHFGALSGMAAILSNSGNDQLTLKAWERFLDIYPAERTAQEQANTLAEKLAGNRT</sequence>
<dbReference type="Proteomes" id="UP000006575">
    <property type="component" value="Chromosome"/>
</dbReference>
<organism evidence="3 4">
    <name type="scientific">Rhizobium johnstonii (strain DSM 114642 / LMG 32736 / 3841)</name>
    <name type="common">Rhizobium leguminosarum bv. viciae</name>
    <dbReference type="NCBI Taxonomy" id="216596"/>
    <lineage>
        <taxon>Bacteria</taxon>
        <taxon>Pseudomonadati</taxon>
        <taxon>Pseudomonadota</taxon>
        <taxon>Alphaproteobacteria</taxon>
        <taxon>Hyphomicrobiales</taxon>
        <taxon>Rhizobiaceae</taxon>
        <taxon>Rhizobium/Agrobacterium group</taxon>
        <taxon>Rhizobium</taxon>
        <taxon>Rhizobium johnstonii</taxon>
    </lineage>
</organism>
<feature type="chain" id="PRO_5004194187" evidence="2">
    <location>
        <begin position="45"/>
        <end position="226"/>
    </location>
</feature>
<keyword evidence="2" id="KW-0732">Signal</keyword>
<dbReference type="Gene3D" id="1.25.40.10">
    <property type="entry name" value="Tetratricopeptide repeat domain"/>
    <property type="match status" value="1"/>
</dbReference>
<dbReference type="SUPFAM" id="SSF48452">
    <property type="entry name" value="TPR-like"/>
    <property type="match status" value="1"/>
</dbReference>
<feature type="repeat" description="TPR" evidence="1">
    <location>
        <begin position="140"/>
        <end position="173"/>
    </location>
</feature>
<dbReference type="KEGG" id="rle:RL4046"/>
<dbReference type="EnsemblBacteria" id="CAK09536">
    <property type="protein sequence ID" value="CAK09536"/>
    <property type="gene ID" value="RL4046"/>
</dbReference>
<accession>Q1MBZ6</accession>
<dbReference type="eggNOG" id="COG0457">
    <property type="taxonomic scope" value="Bacteria"/>
</dbReference>
<dbReference type="SMART" id="SM00028">
    <property type="entry name" value="TPR"/>
    <property type="match status" value="3"/>
</dbReference>
<dbReference type="HOGENOM" id="CLU_079829_1_0_5"/>
<dbReference type="EMBL" id="AM236080">
    <property type="protein sequence ID" value="CAK09536.1"/>
    <property type="molecule type" value="Genomic_DNA"/>
</dbReference>
<dbReference type="InterPro" id="IPR011990">
    <property type="entry name" value="TPR-like_helical_dom_sf"/>
</dbReference>
<gene>
    <name evidence="3" type="ordered locus">RL4046</name>
</gene>
<dbReference type="AlphaFoldDB" id="Q1MBZ6"/>
<protein>
    <submittedName>
        <fullName evidence="3">Conserved hypothetical exported TPR repeat protein</fullName>
    </submittedName>
</protein>
<evidence type="ECO:0000256" key="2">
    <source>
        <dbReference type="SAM" id="SignalP"/>
    </source>
</evidence>
<name>Q1MBZ6_RHIJ3</name>
<evidence type="ECO:0000313" key="4">
    <source>
        <dbReference type="Proteomes" id="UP000006575"/>
    </source>
</evidence>
<proteinExistence type="predicted"/>
<keyword evidence="1" id="KW-0802">TPR repeat</keyword>
<evidence type="ECO:0000313" key="3">
    <source>
        <dbReference type="EMBL" id="CAK09536.1"/>
    </source>
</evidence>
<reference evidence="3 4" key="1">
    <citation type="journal article" date="2006" name="Genome Biol.">
        <title>The genome of Rhizobium leguminosarum has recognizable core and accessory components.</title>
        <authorList>
            <person name="Young J.W."/>
            <person name="Crossman L.C."/>
            <person name="Johnston A.W.B."/>
            <person name="Thomson N.R."/>
            <person name="Ghazoui Z.F."/>
            <person name="Hull K.H."/>
            <person name="Wexler M."/>
            <person name="Curson A.R.J."/>
            <person name="Todd J.D."/>
            <person name="Poole P.S."/>
            <person name="Mauchline T.H."/>
            <person name="East A.K."/>
            <person name="Quail M.A."/>
            <person name="Churcher C."/>
            <person name="Arrowsmith C."/>
            <person name="Cherevach A."/>
            <person name="Chillingworth T."/>
            <person name="Clarke K."/>
            <person name="Cronin A."/>
            <person name="Davis P."/>
            <person name="Fraser A."/>
            <person name="Hance Z."/>
            <person name="Hauser H."/>
            <person name="Jagels K."/>
            <person name="Moule S."/>
            <person name="Mungall K."/>
            <person name="Norbertczak H."/>
            <person name="Rabbinowitsch E."/>
            <person name="Sanders M."/>
            <person name="Simmonds M."/>
            <person name="Whitehead S."/>
            <person name="Parkhill J."/>
        </authorList>
    </citation>
    <scope>NUCLEOTIDE SEQUENCE [LARGE SCALE GENOMIC DNA]</scope>
    <source>
        <strain evidence="4">DSM 114642 / LMG 32736 / 3841</strain>
    </source>
</reference>